<evidence type="ECO:0000313" key="12">
    <source>
        <dbReference type="EMBL" id="CBK23055.2"/>
    </source>
</evidence>
<evidence type="ECO:0000256" key="10">
    <source>
        <dbReference type="PROSITE-ProRule" id="PRU00339"/>
    </source>
</evidence>
<dbReference type="PANTHER" id="PTHR46208:SF1">
    <property type="entry name" value="MITOCHONDRIAL IMPORT RECEPTOR SUBUNIT TOM70"/>
    <property type="match status" value="1"/>
</dbReference>
<dbReference type="InterPro" id="IPR011990">
    <property type="entry name" value="TPR-like_helical_dom_sf"/>
</dbReference>
<dbReference type="Pfam" id="PF13432">
    <property type="entry name" value="TPR_16"/>
    <property type="match status" value="2"/>
</dbReference>
<feature type="region of interest" description="Disordered" evidence="11">
    <location>
        <begin position="1"/>
        <end position="26"/>
    </location>
</feature>
<evidence type="ECO:0000256" key="8">
    <source>
        <dbReference type="ARBA" id="ARBA00023136"/>
    </source>
</evidence>
<dbReference type="InParanoid" id="D8M4R6"/>
<evidence type="ECO:0000256" key="2">
    <source>
        <dbReference type="ARBA" id="ARBA00022692"/>
    </source>
</evidence>
<keyword evidence="13" id="KW-1185">Reference proteome</keyword>
<evidence type="ECO:0000313" key="13">
    <source>
        <dbReference type="Proteomes" id="UP000008312"/>
    </source>
</evidence>
<keyword evidence="5 10" id="KW-0802">TPR repeat</keyword>
<dbReference type="AlphaFoldDB" id="D8M4R6"/>
<evidence type="ECO:0000256" key="9">
    <source>
        <dbReference type="ARBA" id="ARBA00038030"/>
    </source>
</evidence>
<dbReference type="EMBL" id="FN668654">
    <property type="protein sequence ID" value="CBK23055.2"/>
    <property type="molecule type" value="Genomic_DNA"/>
</dbReference>
<feature type="compositionally biased region" description="Basic and acidic residues" evidence="11">
    <location>
        <begin position="16"/>
        <end position="26"/>
    </location>
</feature>
<comment type="subcellular location">
    <subcellularLocation>
        <location evidence="1">Mitochondrion outer membrane</location>
        <topology evidence="1">Single-pass membrane protein</topology>
    </subcellularLocation>
</comment>
<evidence type="ECO:0000256" key="7">
    <source>
        <dbReference type="ARBA" id="ARBA00023128"/>
    </source>
</evidence>
<evidence type="ECO:0000256" key="1">
    <source>
        <dbReference type="ARBA" id="ARBA00004572"/>
    </source>
</evidence>
<name>D8M4R6_BLAHO</name>
<dbReference type="GeneID" id="24920123"/>
<keyword evidence="6" id="KW-1133">Transmembrane helix</keyword>
<proteinExistence type="inferred from homology"/>
<dbReference type="SMART" id="SM00028">
    <property type="entry name" value="TPR"/>
    <property type="match status" value="9"/>
</dbReference>
<dbReference type="RefSeq" id="XP_012897103.1">
    <property type="nucleotide sequence ID" value="XM_013041649.1"/>
</dbReference>
<comment type="similarity">
    <text evidence="9">Belongs to the Tom70 family.</text>
</comment>
<protein>
    <submittedName>
        <fullName evidence="12">Tom70</fullName>
    </submittedName>
</protein>
<sequence length="526" mass="59636">MEKKPETASPAQSEAKASDKKTPRKTPEWVSLYNKAKAEFNAGKYEEALALFTQAIDSSPSGNSQLKTLLYSRASCLKKLNRVEESLSEYTKCIDLDPKYRRAYMARAGLYKAQGDLENSLRDFSFEYLLETIEAGDLQPTPQDFEEVVQELAARHCQAEIDRRYASSFAFSLPSAQFMTLYFLTLRSERAAQYNTLKLSEEELSKRIEAGEAAEPSLGDLYLMRGGLRKSKGAFEAAYADFCEAAKEEAKCSDRSHALLEKATFLTLSGDQREARKIFEALFEAGMREVNLLVKFASCLLELGEETRAHELFDEAVSAFPKEVDAWFHRGQMRLVEGELKKAREDLQRVVKLNLNHEMAFVQLGFCFAQEQRFDMAIENMKRAVSCQGCPAAVFVHYGELMNMMTRLGEAEELFKKAVARDKTWPYSYVNLATLELQARNDYMKAFEYLDKAIQMDGSCVAAFVQRAQLYMLMQENAKASEDLEKAMAQCRTSSDLKQVCGMKISLQFQTEALDKFQQLTKAEAV</sequence>
<accession>D8M4R6</accession>
<dbReference type="InterPro" id="IPR019734">
    <property type="entry name" value="TPR_rpt"/>
</dbReference>
<evidence type="ECO:0000256" key="11">
    <source>
        <dbReference type="SAM" id="MobiDB-lite"/>
    </source>
</evidence>
<dbReference type="Pfam" id="PF13181">
    <property type="entry name" value="TPR_8"/>
    <property type="match status" value="1"/>
</dbReference>
<evidence type="ECO:0000256" key="6">
    <source>
        <dbReference type="ARBA" id="ARBA00022989"/>
    </source>
</evidence>
<dbReference type="GO" id="GO:0005741">
    <property type="term" value="C:mitochondrial outer membrane"/>
    <property type="evidence" value="ECO:0007669"/>
    <property type="project" value="UniProtKB-SubCell"/>
</dbReference>
<dbReference type="Proteomes" id="UP000008312">
    <property type="component" value="Unassembled WGS sequence"/>
</dbReference>
<dbReference type="SUPFAM" id="SSF48452">
    <property type="entry name" value="TPR-like"/>
    <property type="match status" value="1"/>
</dbReference>
<organism evidence="12">
    <name type="scientific">Blastocystis hominis</name>
    <dbReference type="NCBI Taxonomy" id="12968"/>
    <lineage>
        <taxon>Eukaryota</taxon>
        <taxon>Sar</taxon>
        <taxon>Stramenopiles</taxon>
        <taxon>Bigyra</taxon>
        <taxon>Opalozoa</taxon>
        <taxon>Opalinata</taxon>
        <taxon>Blastocystidae</taxon>
        <taxon>Blastocystis</taxon>
    </lineage>
</organism>
<evidence type="ECO:0000256" key="4">
    <source>
        <dbReference type="ARBA" id="ARBA00022787"/>
    </source>
</evidence>
<keyword evidence="7" id="KW-0496">Mitochondrion</keyword>
<keyword evidence="2" id="KW-0812">Transmembrane</keyword>
<keyword evidence="8" id="KW-0472">Membrane</keyword>
<dbReference type="OMA" id="WSNKGAT"/>
<evidence type="ECO:0000256" key="3">
    <source>
        <dbReference type="ARBA" id="ARBA00022737"/>
    </source>
</evidence>
<keyword evidence="4" id="KW-1000">Mitochondrion outer membrane</keyword>
<reference evidence="12" key="1">
    <citation type="submission" date="2010-02" db="EMBL/GenBank/DDBJ databases">
        <title>Sequencing and annotation of the Blastocystis hominis genome.</title>
        <authorList>
            <person name="Wincker P."/>
        </authorList>
    </citation>
    <scope>NUCLEOTIDE SEQUENCE</scope>
    <source>
        <strain evidence="12">Singapore isolate B</strain>
    </source>
</reference>
<feature type="repeat" description="TPR" evidence="10">
    <location>
        <begin position="324"/>
        <end position="357"/>
    </location>
</feature>
<evidence type="ECO:0000256" key="5">
    <source>
        <dbReference type="ARBA" id="ARBA00022803"/>
    </source>
</evidence>
<dbReference type="OrthoDB" id="2942533at2759"/>
<dbReference type="PANTHER" id="PTHR46208">
    <property type="entry name" value="MITOCHONDRIAL IMPORT RECEPTOR SUBUNIT TOM70"/>
    <property type="match status" value="1"/>
</dbReference>
<keyword evidence="3" id="KW-0677">Repeat</keyword>
<feature type="repeat" description="TPR" evidence="10">
    <location>
        <begin position="29"/>
        <end position="62"/>
    </location>
</feature>
<dbReference type="PROSITE" id="PS50005">
    <property type="entry name" value="TPR"/>
    <property type="match status" value="2"/>
</dbReference>
<gene>
    <name evidence="12" type="ORF">GSBLH_T00002996001</name>
</gene>
<dbReference type="Gene3D" id="1.25.40.10">
    <property type="entry name" value="Tetratricopeptide repeat domain"/>
    <property type="match status" value="2"/>
</dbReference>